<keyword evidence="3" id="KW-0560">Oxidoreductase</keyword>
<reference evidence="6 7" key="1">
    <citation type="submission" date="2020-11" db="EMBL/GenBank/DDBJ databases">
        <title>A novel isolate from a Black sea contaminated sediment with potential to produce alkanes: Plantactinospora alkalitolerans sp. nov.</title>
        <authorList>
            <person name="Carro L."/>
            <person name="Veyisoglu A."/>
            <person name="Guven K."/>
            <person name="Schumann P."/>
            <person name="Klenk H.-P."/>
            <person name="Sahin N."/>
        </authorList>
    </citation>
    <scope>NUCLEOTIDE SEQUENCE [LARGE SCALE GENOMIC DNA]</scope>
    <source>
        <strain evidence="6 7">S1510</strain>
    </source>
</reference>
<evidence type="ECO:0000256" key="2">
    <source>
        <dbReference type="ARBA" id="ARBA00022827"/>
    </source>
</evidence>
<dbReference type="Proteomes" id="UP000638560">
    <property type="component" value="Unassembled WGS sequence"/>
</dbReference>
<dbReference type="EMBL" id="JADPUN010000233">
    <property type="protein sequence ID" value="MBF9132480.1"/>
    <property type="molecule type" value="Genomic_DNA"/>
</dbReference>
<feature type="domain" description="FAD-binding" evidence="5">
    <location>
        <begin position="2"/>
        <end position="35"/>
    </location>
</feature>
<comment type="caution">
    <text evidence="6">The sequence shown here is derived from an EMBL/GenBank/DDBJ whole genome shotgun (WGS) entry which is preliminary data.</text>
</comment>
<evidence type="ECO:0000313" key="6">
    <source>
        <dbReference type="EMBL" id="MBF9132480.1"/>
    </source>
</evidence>
<dbReference type="InterPro" id="IPR036188">
    <property type="entry name" value="FAD/NAD-bd_sf"/>
</dbReference>
<evidence type="ECO:0000313" key="7">
    <source>
        <dbReference type="Proteomes" id="UP000638560"/>
    </source>
</evidence>
<protein>
    <submittedName>
        <fullName evidence="6">FAD-dependent monooxygenase</fullName>
    </submittedName>
</protein>
<evidence type="ECO:0000256" key="3">
    <source>
        <dbReference type="ARBA" id="ARBA00023002"/>
    </source>
</evidence>
<gene>
    <name evidence="6" type="ORF">I0C86_26530</name>
</gene>
<keyword evidence="1" id="KW-0285">Flavoprotein</keyword>
<organism evidence="6 7">
    <name type="scientific">Plantactinospora alkalitolerans</name>
    <dbReference type="NCBI Taxonomy" id="2789879"/>
    <lineage>
        <taxon>Bacteria</taxon>
        <taxon>Bacillati</taxon>
        <taxon>Actinomycetota</taxon>
        <taxon>Actinomycetes</taxon>
        <taxon>Micromonosporales</taxon>
        <taxon>Micromonosporaceae</taxon>
        <taxon>Plantactinospora</taxon>
    </lineage>
</organism>
<dbReference type="Gene3D" id="3.50.50.60">
    <property type="entry name" value="FAD/NAD(P)-binding domain"/>
    <property type="match status" value="1"/>
</dbReference>
<dbReference type="PRINTS" id="PR00420">
    <property type="entry name" value="RNGMNOXGNASE"/>
</dbReference>
<dbReference type="PANTHER" id="PTHR47178:SF5">
    <property type="entry name" value="FAD-BINDING DOMAIN-CONTAINING PROTEIN"/>
    <property type="match status" value="1"/>
</dbReference>
<feature type="domain" description="FAD-binding" evidence="5">
    <location>
        <begin position="314"/>
        <end position="381"/>
    </location>
</feature>
<accession>A0ABS0H202</accession>
<dbReference type="SUPFAM" id="SSF51905">
    <property type="entry name" value="FAD/NAD(P)-binding domain"/>
    <property type="match status" value="1"/>
</dbReference>
<dbReference type="Pfam" id="PF01494">
    <property type="entry name" value="FAD_binding_3"/>
    <property type="match status" value="2"/>
</dbReference>
<dbReference type="InterPro" id="IPR002938">
    <property type="entry name" value="FAD-bd"/>
</dbReference>
<evidence type="ECO:0000256" key="1">
    <source>
        <dbReference type="ARBA" id="ARBA00022630"/>
    </source>
</evidence>
<sequence length="421" mass="44918">MTRVLIIGGGLGGLCLAQGLRRAGVSCAVYERDHKLDARLQGYRINIEATGSDALQACLPPALWRIVVATAGDPGPGLGVFDHHLRRLAHIGSEDRTADGEHAVSRLTLRRLLLAGLDDLVHLGKEFTHYEQHDDGTVTAHFADGSSATGDLLVGADGSRSRVRRQLLPNARTVDTQAIGVGGKVPLTPQTSAWLPPTLLAGKNMMLPDQGFLFTAVFRRRQTVSEAVEQVADDLRTLGVDPEILLAEAADYDYLMWAYVAHRDSVPPDVTTMSSDTLRNVVADRARTWHPDLYRLVGAAAPNSVSAFTFSAAAPLQPWPAGPVTLLGDAVHHMPPVGGLGGNAALHDAALLCQVLSGGRPSESALADYQRQMLSHGFAAVSESMRNVRVAVQGRPARSAVRAFFRTCGALPPLQRAVLGS</sequence>
<evidence type="ECO:0000256" key="4">
    <source>
        <dbReference type="ARBA" id="ARBA00023033"/>
    </source>
</evidence>
<dbReference type="GO" id="GO:0004497">
    <property type="term" value="F:monooxygenase activity"/>
    <property type="evidence" value="ECO:0007669"/>
    <property type="project" value="UniProtKB-KW"/>
</dbReference>
<keyword evidence="4 6" id="KW-0503">Monooxygenase</keyword>
<evidence type="ECO:0000259" key="5">
    <source>
        <dbReference type="Pfam" id="PF01494"/>
    </source>
</evidence>
<dbReference type="PANTHER" id="PTHR47178">
    <property type="entry name" value="MONOOXYGENASE, FAD-BINDING"/>
    <property type="match status" value="1"/>
</dbReference>
<keyword evidence="7" id="KW-1185">Reference proteome</keyword>
<proteinExistence type="predicted"/>
<name>A0ABS0H202_9ACTN</name>
<keyword evidence="2" id="KW-0274">FAD</keyword>
<dbReference type="RefSeq" id="WP_196204008.1">
    <property type="nucleotide sequence ID" value="NZ_JADPUN010000233.1"/>
</dbReference>